<accession>A0A0F3ISZ1</accession>
<evidence type="ECO:0000256" key="1">
    <source>
        <dbReference type="ARBA" id="ARBA00022515"/>
    </source>
</evidence>
<feature type="region of interest" description="Disordered" evidence="2">
    <location>
        <begin position="244"/>
        <end position="270"/>
    </location>
</feature>
<dbReference type="InterPro" id="IPR016136">
    <property type="entry name" value="DNA_helicase_N/primase_C"/>
</dbReference>
<dbReference type="OrthoDB" id="9803773at2"/>
<dbReference type="Proteomes" id="UP000033774">
    <property type="component" value="Unassembled WGS sequence"/>
</dbReference>
<keyword evidence="1" id="KW-0639">Primosome</keyword>
<evidence type="ECO:0000313" key="3">
    <source>
        <dbReference type="EMBL" id="KJV09831.1"/>
    </source>
</evidence>
<proteinExistence type="predicted"/>
<evidence type="ECO:0000256" key="2">
    <source>
        <dbReference type="SAM" id="MobiDB-lite"/>
    </source>
</evidence>
<organism evidence="3 4">
    <name type="scientific">Elstera litoralis</name>
    <dbReference type="NCBI Taxonomy" id="552518"/>
    <lineage>
        <taxon>Bacteria</taxon>
        <taxon>Pseudomonadati</taxon>
        <taxon>Pseudomonadota</taxon>
        <taxon>Alphaproteobacteria</taxon>
        <taxon>Rhodospirillales</taxon>
        <taxon>Rhodospirillaceae</taxon>
        <taxon>Elstera</taxon>
    </lineage>
</organism>
<dbReference type="AlphaFoldDB" id="A0A0F3ISZ1"/>
<dbReference type="Gene3D" id="1.10.860.10">
    <property type="entry name" value="DNAb Helicase, Chain A"/>
    <property type="match status" value="1"/>
</dbReference>
<protein>
    <submittedName>
        <fullName evidence="3">Uncharacterized protein</fullName>
    </submittedName>
</protein>
<dbReference type="GO" id="GO:0006269">
    <property type="term" value="P:DNA replication, synthesis of primer"/>
    <property type="evidence" value="ECO:0007669"/>
    <property type="project" value="UniProtKB-KW"/>
</dbReference>
<gene>
    <name evidence="3" type="ORF">VZ95_08940</name>
</gene>
<evidence type="ECO:0000313" key="4">
    <source>
        <dbReference type="Proteomes" id="UP000033774"/>
    </source>
</evidence>
<comment type="caution">
    <text evidence="3">The sequence shown here is derived from an EMBL/GenBank/DDBJ whole genome shotgun (WGS) entry which is preliminary data.</text>
</comment>
<dbReference type="GO" id="GO:1990077">
    <property type="term" value="C:primosome complex"/>
    <property type="evidence" value="ECO:0007669"/>
    <property type="project" value="UniProtKB-KW"/>
</dbReference>
<sequence>MKLGRVLDTPERKADFSRELHTQIATIADADVRRLYQADIDQRITVLFGVAPAPEPVVQVTAVPYQTRPKFQPGKRGRWQEPDLFLKQGPRATPATVGSIAERMHAYELLATFLNHPFLFDEWHEALAEISFADAGLDLLRQEIVNLTATRPGLDADALQSHVAESEHAFMLSQVMQQDVAGTFPFTRREAFPRDVRARVAEIFGRLSDRRVVEDRKNLMAVTLSEETPEAWLRFKALFADKAKSHAEPDEDGMEQASEARAGINPVAPS</sequence>
<name>A0A0F3ISZ1_9PROT</name>
<dbReference type="RefSeq" id="WP_045775545.1">
    <property type="nucleotide sequence ID" value="NZ_LAJY01000204.1"/>
</dbReference>
<reference evidence="3 4" key="1">
    <citation type="submission" date="2015-03" db="EMBL/GenBank/DDBJ databases">
        <title>Draft genome sequence of Elstera litoralis.</title>
        <authorList>
            <person name="Rahalkar M.C."/>
            <person name="Dhakephalkar P.K."/>
            <person name="Pore S.D."/>
            <person name="Arora P."/>
            <person name="Kapse N.G."/>
            <person name="Pandit P.S."/>
        </authorList>
    </citation>
    <scope>NUCLEOTIDE SEQUENCE [LARGE SCALE GENOMIC DNA]</scope>
    <source>
        <strain evidence="3 4">Dia-1</strain>
    </source>
</reference>
<dbReference type="EMBL" id="LAJY01000204">
    <property type="protein sequence ID" value="KJV09831.1"/>
    <property type="molecule type" value="Genomic_DNA"/>
</dbReference>
<keyword evidence="4" id="KW-1185">Reference proteome</keyword>